<dbReference type="PROSITE" id="PS51203">
    <property type="entry name" value="CS"/>
    <property type="match status" value="1"/>
</dbReference>
<keyword evidence="5" id="KW-1185">Reference proteome</keyword>
<dbReference type="InterPro" id="IPR045250">
    <property type="entry name" value="p23-like"/>
</dbReference>
<dbReference type="InterPro" id="IPR008978">
    <property type="entry name" value="HSP20-like_chaperone"/>
</dbReference>
<evidence type="ECO:0000256" key="2">
    <source>
        <dbReference type="SAM" id="MobiDB-lite"/>
    </source>
</evidence>
<dbReference type="WBParaSite" id="ASIM_0001540101-mRNA-1">
    <property type="protein sequence ID" value="ASIM_0001540101-mRNA-1"/>
    <property type="gene ID" value="ASIM_0001540101"/>
</dbReference>
<evidence type="ECO:0000313" key="6">
    <source>
        <dbReference type="WBParaSite" id="ASIM_0001540101-mRNA-1"/>
    </source>
</evidence>
<dbReference type="Gene3D" id="2.60.40.790">
    <property type="match status" value="1"/>
</dbReference>
<feature type="compositionally biased region" description="Basic and acidic residues" evidence="2">
    <location>
        <begin position="168"/>
        <end position="198"/>
    </location>
</feature>
<accession>A0A0M3K364</accession>
<dbReference type="GO" id="GO:0005829">
    <property type="term" value="C:cytosol"/>
    <property type="evidence" value="ECO:0007669"/>
    <property type="project" value="TreeGrafter"/>
</dbReference>
<dbReference type="PANTHER" id="PTHR22932">
    <property type="entry name" value="TELOMERASE-BINDING PROTEIN P23 HSP90 CO-CHAPERONE"/>
    <property type="match status" value="1"/>
</dbReference>
<sequence>MATKPLNPLVQWAQREQLLFLTIEVDKVEALDITAKNLHVKGKYAGAETQYEATIEFYADIKTDYRKSASGRNLELVINKEAAGWWPRLLKGTGKVAWVKVDFNKWKDEDDEEEDLDAGGPGGFDFNKYMANMGGDQGGMAGGAPNLDDFDDEDEDTEDMPDLEDTEDEKKVEDEKKAEKSAEVGKDKENAENGHAEPKAGTASGDGAQEVPQEAA</sequence>
<evidence type="ECO:0000259" key="3">
    <source>
        <dbReference type="PROSITE" id="PS51203"/>
    </source>
</evidence>
<dbReference type="GO" id="GO:0051131">
    <property type="term" value="P:chaperone-mediated protein complex assembly"/>
    <property type="evidence" value="ECO:0007669"/>
    <property type="project" value="TreeGrafter"/>
</dbReference>
<protein>
    <submittedName>
        <fullName evidence="6">Hsp90 co-chaperone (Tebp), putative (inferred by orthology to a S. mansoni protein)</fullName>
    </submittedName>
</protein>
<dbReference type="GO" id="GO:0051087">
    <property type="term" value="F:protein-folding chaperone binding"/>
    <property type="evidence" value="ECO:0007669"/>
    <property type="project" value="TreeGrafter"/>
</dbReference>
<dbReference type="AlphaFoldDB" id="A0A0M3K364"/>
<comment type="similarity">
    <text evidence="1">Belongs to the p23/wos2 family.</text>
</comment>
<dbReference type="GO" id="GO:0006457">
    <property type="term" value="P:protein folding"/>
    <property type="evidence" value="ECO:0007669"/>
    <property type="project" value="TreeGrafter"/>
</dbReference>
<dbReference type="SUPFAM" id="SSF49764">
    <property type="entry name" value="HSP20-like chaperones"/>
    <property type="match status" value="1"/>
</dbReference>
<dbReference type="GO" id="GO:0051879">
    <property type="term" value="F:Hsp90 protein binding"/>
    <property type="evidence" value="ECO:0007669"/>
    <property type="project" value="InterPro"/>
</dbReference>
<evidence type="ECO:0000256" key="1">
    <source>
        <dbReference type="ARBA" id="ARBA00025733"/>
    </source>
</evidence>
<proteinExistence type="inferred from homology"/>
<feature type="domain" description="CS" evidence="3">
    <location>
        <begin position="5"/>
        <end position="90"/>
    </location>
</feature>
<dbReference type="OrthoDB" id="1564555at2759"/>
<feature type="compositionally biased region" description="Acidic residues" evidence="2">
    <location>
        <begin position="148"/>
        <end position="167"/>
    </location>
</feature>
<dbReference type="PANTHER" id="PTHR22932:SF1">
    <property type="entry name" value="CO-CHAPERONE PROTEIN DAF-41"/>
    <property type="match status" value="1"/>
</dbReference>
<dbReference type="InterPro" id="IPR007052">
    <property type="entry name" value="CS_dom"/>
</dbReference>
<organism evidence="6">
    <name type="scientific">Anisakis simplex</name>
    <name type="common">Herring worm</name>
    <dbReference type="NCBI Taxonomy" id="6269"/>
    <lineage>
        <taxon>Eukaryota</taxon>
        <taxon>Metazoa</taxon>
        <taxon>Ecdysozoa</taxon>
        <taxon>Nematoda</taxon>
        <taxon>Chromadorea</taxon>
        <taxon>Rhabditida</taxon>
        <taxon>Spirurina</taxon>
        <taxon>Ascaridomorpha</taxon>
        <taxon>Ascaridoidea</taxon>
        <taxon>Anisakidae</taxon>
        <taxon>Anisakis</taxon>
        <taxon>Anisakis simplex complex</taxon>
    </lineage>
</organism>
<gene>
    <name evidence="4" type="ORF">ASIM_LOCUS14810</name>
</gene>
<name>A0A0M3K364_ANISI</name>
<dbReference type="CDD" id="cd06465">
    <property type="entry name" value="p23_hB-ind1_like"/>
    <property type="match status" value="1"/>
</dbReference>
<feature type="region of interest" description="Disordered" evidence="2">
    <location>
        <begin position="128"/>
        <end position="216"/>
    </location>
</feature>
<reference evidence="6" key="1">
    <citation type="submission" date="2017-02" db="UniProtKB">
        <authorList>
            <consortium name="WormBaseParasite"/>
        </authorList>
    </citation>
    <scope>IDENTIFICATION</scope>
</reference>
<dbReference type="GO" id="GO:0005634">
    <property type="term" value="C:nucleus"/>
    <property type="evidence" value="ECO:0007669"/>
    <property type="project" value="TreeGrafter"/>
</dbReference>
<dbReference type="FunFam" id="2.60.40.790:FF:000013">
    <property type="entry name" value="Very-long-chain (3R)-3-hydroxyacyl-CoA dehydratase"/>
    <property type="match status" value="1"/>
</dbReference>
<evidence type="ECO:0000313" key="4">
    <source>
        <dbReference type="EMBL" id="VDK53417.1"/>
    </source>
</evidence>
<evidence type="ECO:0000313" key="5">
    <source>
        <dbReference type="Proteomes" id="UP000267096"/>
    </source>
</evidence>
<dbReference type="EMBL" id="UYRR01031941">
    <property type="protein sequence ID" value="VDK53417.1"/>
    <property type="molecule type" value="Genomic_DNA"/>
</dbReference>
<dbReference type="Proteomes" id="UP000267096">
    <property type="component" value="Unassembled WGS sequence"/>
</dbReference>
<reference evidence="4 5" key="2">
    <citation type="submission" date="2018-11" db="EMBL/GenBank/DDBJ databases">
        <authorList>
            <consortium name="Pathogen Informatics"/>
        </authorList>
    </citation>
    <scope>NUCLEOTIDE SEQUENCE [LARGE SCALE GENOMIC DNA]</scope>
</reference>